<dbReference type="SUPFAM" id="SSF55144">
    <property type="entry name" value="LigT-like"/>
    <property type="match status" value="1"/>
</dbReference>
<feature type="active site" description="Proton acceptor" evidence="2">
    <location>
        <position position="120"/>
    </location>
</feature>
<dbReference type="Pfam" id="PF13563">
    <property type="entry name" value="2_5_RNA_ligase2"/>
    <property type="match status" value="1"/>
</dbReference>
<organism evidence="3 4">
    <name type="scientific">Paralimibaculum aggregatum</name>
    <dbReference type="NCBI Taxonomy" id="3036245"/>
    <lineage>
        <taxon>Bacteria</taxon>
        <taxon>Pseudomonadati</taxon>
        <taxon>Pseudomonadota</taxon>
        <taxon>Alphaproteobacteria</taxon>
        <taxon>Rhodobacterales</taxon>
        <taxon>Paracoccaceae</taxon>
        <taxon>Paralimibaculum</taxon>
    </lineage>
</organism>
<protein>
    <recommendedName>
        <fullName evidence="2">RNA 2',3'-cyclic phosphodiesterase</fullName>
        <shortName evidence="2">RNA 2',3'-CPDase</shortName>
        <ecNumber evidence="2">3.1.4.58</ecNumber>
    </recommendedName>
</protein>
<evidence type="ECO:0000313" key="4">
    <source>
        <dbReference type="Proteomes" id="UP001239909"/>
    </source>
</evidence>
<sequence length="181" mass="19126">MIRAFVGIALPDAVAARLERVQAGLPAGRPVGAGTLHVTLAFLGEQPGPVLEDLHHGLAAIRAPALALEIDGLGIFGGARPRVLYAAIRPNGALSRLRERVLTAARMTGIEMPRERYVPHVTLARFSRPPGPEAQAALEGFVGSRAALVSPPFEIAEFVLFRSHLTANGAAYEALAEYPLG</sequence>
<dbReference type="EC" id="3.1.4.58" evidence="2"/>
<evidence type="ECO:0000256" key="1">
    <source>
        <dbReference type="ARBA" id="ARBA00022801"/>
    </source>
</evidence>
<accession>A0ABQ6LRK4</accession>
<dbReference type="PANTHER" id="PTHR35561:SF1">
    <property type="entry name" value="RNA 2',3'-CYCLIC PHOSPHODIESTERASE"/>
    <property type="match status" value="1"/>
</dbReference>
<reference evidence="3 4" key="1">
    <citation type="submission" date="2023-04" db="EMBL/GenBank/DDBJ databases">
        <title>Marinoamorphus aggregata gen. nov., sp. Nov., isolate from tissue of brittle star Ophioplocus japonicus.</title>
        <authorList>
            <person name="Kawano K."/>
            <person name="Sawayama S."/>
            <person name="Nakagawa S."/>
        </authorList>
    </citation>
    <scope>NUCLEOTIDE SEQUENCE [LARGE SCALE GENOMIC DNA]</scope>
    <source>
        <strain evidence="3 4">NKW23</strain>
    </source>
</reference>
<gene>
    <name evidence="3" type="primary">thpR</name>
    <name evidence="3" type="ORF">LNKW23_31000</name>
</gene>
<evidence type="ECO:0000313" key="3">
    <source>
        <dbReference type="EMBL" id="GMG83886.1"/>
    </source>
</evidence>
<keyword evidence="4" id="KW-1185">Reference proteome</keyword>
<dbReference type="Gene3D" id="3.90.1140.10">
    <property type="entry name" value="Cyclic phosphodiesterase"/>
    <property type="match status" value="1"/>
</dbReference>
<dbReference type="NCBIfam" id="TIGR02258">
    <property type="entry name" value="2_5_ligase"/>
    <property type="match status" value="1"/>
</dbReference>
<dbReference type="PANTHER" id="PTHR35561">
    <property type="entry name" value="RNA 2',3'-CYCLIC PHOSPHODIESTERASE"/>
    <property type="match status" value="1"/>
</dbReference>
<keyword evidence="1 2" id="KW-0378">Hydrolase</keyword>
<comment type="caution">
    <text evidence="3">The sequence shown here is derived from an EMBL/GenBank/DDBJ whole genome shotgun (WGS) entry which is preliminary data.</text>
</comment>
<comment type="function">
    <text evidence="2">Hydrolyzes RNA 2',3'-cyclic phosphodiester to an RNA 2'-phosphomonoester.</text>
</comment>
<dbReference type="InterPro" id="IPR009097">
    <property type="entry name" value="Cyclic_Pdiesterase"/>
</dbReference>
<comment type="catalytic activity">
    <reaction evidence="2">
        <text>a 3'-end 2',3'-cyclophospho-ribonucleotide-RNA + H2O = a 3'-end 2'-phospho-ribonucleotide-RNA + H(+)</text>
        <dbReference type="Rhea" id="RHEA:11828"/>
        <dbReference type="Rhea" id="RHEA-COMP:10464"/>
        <dbReference type="Rhea" id="RHEA-COMP:17353"/>
        <dbReference type="ChEBI" id="CHEBI:15377"/>
        <dbReference type="ChEBI" id="CHEBI:15378"/>
        <dbReference type="ChEBI" id="CHEBI:83064"/>
        <dbReference type="ChEBI" id="CHEBI:173113"/>
        <dbReference type="EC" id="3.1.4.58"/>
    </reaction>
</comment>
<comment type="similarity">
    <text evidence="2">Belongs to the 2H phosphoesterase superfamily. ThpR family.</text>
</comment>
<feature type="short sequence motif" description="HXTX 2" evidence="2">
    <location>
        <begin position="120"/>
        <end position="123"/>
    </location>
</feature>
<dbReference type="EMBL" id="BSYI01000025">
    <property type="protein sequence ID" value="GMG83886.1"/>
    <property type="molecule type" value="Genomic_DNA"/>
</dbReference>
<evidence type="ECO:0000256" key="2">
    <source>
        <dbReference type="HAMAP-Rule" id="MF_01940"/>
    </source>
</evidence>
<proteinExistence type="inferred from homology"/>
<feature type="short sequence motif" description="HXTX 1" evidence="2">
    <location>
        <begin position="37"/>
        <end position="40"/>
    </location>
</feature>
<dbReference type="RefSeq" id="WP_285672720.1">
    <property type="nucleotide sequence ID" value="NZ_BSYI01000025.1"/>
</dbReference>
<name>A0ABQ6LRK4_9RHOB</name>
<dbReference type="HAMAP" id="MF_01940">
    <property type="entry name" value="RNA_CPDase"/>
    <property type="match status" value="1"/>
</dbReference>
<feature type="active site" description="Proton donor" evidence="2">
    <location>
        <position position="37"/>
    </location>
</feature>
<dbReference type="Proteomes" id="UP001239909">
    <property type="component" value="Unassembled WGS sequence"/>
</dbReference>
<dbReference type="InterPro" id="IPR004175">
    <property type="entry name" value="RNA_CPDase"/>
</dbReference>